<keyword evidence="2" id="KW-1185">Reference proteome</keyword>
<name>A0AAV5T4T9_9BILA</name>
<organism evidence="1 2">
    <name type="scientific">Pristionchus entomophagus</name>
    <dbReference type="NCBI Taxonomy" id="358040"/>
    <lineage>
        <taxon>Eukaryota</taxon>
        <taxon>Metazoa</taxon>
        <taxon>Ecdysozoa</taxon>
        <taxon>Nematoda</taxon>
        <taxon>Chromadorea</taxon>
        <taxon>Rhabditida</taxon>
        <taxon>Rhabditina</taxon>
        <taxon>Diplogasteromorpha</taxon>
        <taxon>Diplogasteroidea</taxon>
        <taxon>Neodiplogasteridae</taxon>
        <taxon>Pristionchus</taxon>
    </lineage>
</organism>
<dbReference type="Proteomes" id="UP001432027">
    <property type="component" value="Unassembled WGS sequence"/>
</dbReference>
<feature type="non-terminal residue" evidence="1">
    <location>
        <position position="88"/>
    </location>
</feature>
<proteinExistence type="predicted"/>
<sequence length="88" mass="10018">LIGRESPLNSKSNGICSLLSHPLHRHLLPQTPRVDSLLALSKRRSHSTWISTSKKKIDANLEALDFWRINHTKYPRLALLVNSSVLLR</sequence>
<dbReference type="AlphaFoldDB" id="A0AAV5T4T9"/>
<feature type="non-terminal residue" evidence="1">
    <location>
        <position position="1"/>
    </location>
</feature>
<dbReference type="EMBL" id="BTSX01000003">
    <property type="protein sequence ID" value="GMS90115.1"/>
    <property type="molecule type" value="Genomic_DNA"/>
</dbReference>
<evidence type="ECO:0008006" key="3">
    <source>
        <dbReference type="Google" id="ProtNLM"/>
    </source>
</evidence>
<evidence type="ECO:0000313" key="2">
    <source>
        <dbReference type="Proteomes" id="UP001432027"/>
    </source>
</evidence>
<gene>
    <name evidence="1" type="ORF">PENTCL1PPCAC_12290</name>
</gene>
<protein>
    <recommendedName>
        <fullName evidence="3">HAT C-terminal dimerisation domain-containing protein</fullName>
    </recommendedName>
</protein>
<evidence type="ECO:0000313" key="1">
    <source>
        <dbReference type="EMBL" id="GMS90115.1"/>
    </source>
</evidence>
<reference evidence="1" key="1">
    <citation type="submission" date="2023-10" db="EMBL/GenBank/DDBJ databases">
        <title>Genome assembly of Pristionchus species.</title>
        <authorList>
            <person name="Yoshida K."/>
            <person name="Sommer R.J."/>
        </authorList>
    </citation>
    <scope>NUCLEOTIDE SEQUENCE</scope>
    <source>
        <strain evidence="1">RS0144</strain>
    </source>
</reference>
<accession>A0AAV5T4T9</accession>
<comment type="caution">
    <text evidence="1">The sequence shown here is derived from an EMBL/GenBank/DDBJ whole genome shotgun (WGS) entry which is preliminary data.</text>
</comment>